<dbReference type="AlphaFoldDB" id="A0A348B605"/>
<sequence length="134" mass="14693">MILYAESKYLVTERESKVSELPIGREVQFSVGEMSARYFGGILHNSPKEDKDEVIVKGRRVVWAFEAKMGEITRGEASDGLKKVGGASEKVGFVSLRGRPPDGYGDLSLGPEDLIRIAEELSKREVIFSQDGGG</sequence>
<reference evidence="2" key="4">
    <citation type="submission" date="2020-09" db="EMBL/GenBank/DDBJ databases">
        <authorList>
            <person name="Sun Q."/>
            <person name="Ohkuma M."/>
        </authorList>
    </citation>
    <scope>NUCLEOTIDE SEQUENCE</scope>
    <source>
        <strain evidence="2">JCM 31740</strain>
    </source>
</reference>
<dbReference type="EMBL" id="BMQS01000030">
    <property type="protein sequence ID" value="GGU04773.1"/>
    <property type="molecule type" value="Genomic_DNA"/>
</dbReference>
<dbReference type="Proteomes" id="UP000276741">
    <property type="component" value="Chromosome"/>
</dbReference>
<evidence type="ECO:0000313" key="3">
    <source>
        <dbReference type="Proteomes" id="UP000276741"/>
    </source>
</evidence>
<reference evidence="1" key="3">
    <citation type="journal article" date="2019" name="BMC Res. Notes">
        <title>Complete genome sequence of the Sulfodiicoccus acidiphilus strain HS-1T, the first crenarchaeon that lacks polB3, isolated from an acidic hot spring in Ohwaku-dani, Hakone, Japan.</title>
        <authorList>
            <person name="Sakai H.D."/>
            <person name="Kurosawa N."/>
        </authorList>
    </citation>
    <scope>NUCLEOTIDE SEQUENCE</scope>
    <source>
        <strain evidence="1">HS-1</strain>
    </source>
</reference>
<gene>
    <name evidence="2" type="ORF">GCM10007116_21760</name>
    <name evidence="1" type="ORF">HS1genome_1996</name>
</gene>
<reference evidence="3" key="2">
    <citation type="submission" date="2018-04" db="EMBL/GenBank/DDBJ databases">
        <title>Complete genome sequence of Sulfodiicoccus acidiphilus strain HS-1.</title>
        <authorList>
            <person name="Sakai H.D."/>
            <person name="Kurosawa N."/>
        </authorList>
    </citation>
    <scope>NUCLEOTIDE SEQUENCE [LARGE SCALE GENOMIC DNA]</scope>
    <source>
        <strain evidence="3">HS-1</strain>
    </source>
</reference>
<evidence type="ECO:0000313" key="2">
    <source>
        <dbReference type="EMBL" id="GGU04773.1"/>
    </source>
</evidence>
<accession>A0A348B605</accession>
<reference evidence="2" key="1">
    <citation type="journal article" date="2014" name="Int. J. Syst. Evol. Microbiol.">
        <title>Complete genome sequence of Corynebacterium casei LMG S-19264T (=DSM 44701T), isolated from a smear-ripened cheese.</title>
        <authorList>
            <consortium name="US DOE Joint Genome Institute (JGI-PGF)"/>
            <person name="Walter F."/>
            <person name="Albersmeier A."/>
            <person name="Kalinowski J."/>
            <person name="Ruckert C."/>
        </authorList>
    </citation>
    <scope>NUCLEOTIDE SEQUENCE</scope>
    <source>
        <strain evidence="2">JCM 31740</strain>
    </source>
</reference>
<name>A0A348B605_9CREN</name>
<dbReference type="EMBL" id="AP018553">
    <property type="protein sequence ID" value="BBD73607.1"/>
    <property type="molecule type" value="Genomic_DNA"/>
</dbReference>
<dbReference type="Proteomes" id="UP000616143">
    <property type="component" value="Unassembled WGS sequence"/>
</dbReference>
<keyword evidence="3" id="KW-1185">Reference proteome</keyword>
<evidence type="ECO:0000313" key="1">
    <source>
        <dbReference type="EMBL" id="BBD73607.1"/>
    </source>
</evidence>
<dbReference type="RefSeq" id="WP_229768288.1">
    <property type="nucleotide sequence ID" value="NZ_AP018553.1"/>
</dbReference>
<dbReference type="KEGG" id="sacd:HS1genome_1996"/>
<dbReference type="GeneID" id="38667461"/>
<protein>
    <submittedName>
        <fullName evidence="1">Uncharacterized protein</fullName>
    </submittedName>
</protein>
<organism evidence="1 3">
    <name type="scientific">Sulfodiicoccus acidiphilus</name>
    <dbReference type="NCBI Taxonomy" id="1670455"/>
    <lineage>
        <taxon>Archaea</taxon>
        <taxon>Thermoproteota</taxon>
        <taxon>Thermoprotei</taxon>
        <taxon>Sulfolobales</taxon>
        <taxon>Sulfolobaceae</taxon>
        <taxon>Sulfodiicoccus</taxon>
    </lineage>
</organism>
<proteinExistence type="predicted"/>